<keyword evidence="1" id="KW-0472">Membrane</keyword>
<organism evidence="2 3">
    <name type="scientific">Vitis vinifera</name>
    <name type="common">Grape</name>
    <dbReference type="NCBI Taxonomy" id="29760"/>
    <lineage>
        <taxon>Eukaryota</taxon>
        <taxon>Viridiplantae</taxon>
        <taxon>Streptophyta</taxon>
        <taxon>Embryophyta</taxon>
        <taxon>Tracheophyta</taxon>
        <taxon>Spermatophyta</taxon>
        <taxon>Magnoliopsida</taxon>
        <taxon>eudicotyledons</taxon>
        <taxon>Gunneridae</taxon>
        <taxon>Pentapetalae</taxon>
        <taxon>rosids</taxon>
        <taxon>Vitales</taxon>
        <taxon>Vitaceae</taxon>
        <taxon>Viteae</taxon>
        <taxon>Vitis</taxon>
    </lineage>
</organism>
<evidence type="ECO:0000313" key="2">
    <source>
        <dbReference type="EMBL" id="CCB51174.1"/>
    </source>
</evidence>
<dbReference type="eggNOG" id="KOG1607">
    <property type="taxonomic scope" value="Eukaryota"/>
</dbReference>
<feature type="transmembrane region" description="Helical" evidence="1">
    <location>
        <begin position="20"/>
        <end position="40"/>
    </location>
</feature>
<dbReference type="STRING" id="29760.F6HGH3"/>
<proteinExistence type="predicted"/>
<keyword evidence="1" id="KW-0812">Transmembrane</keyword>
<dbReference type="HOGENOM" id="CLU_2781029_0_0_1"/>
<evidence type="ECO:0000256" key="1">
    <source>
        <dbReference type="SAM" id="Phobius"/>
    </source>
</evidence>
<keyword evidence="1" id="KW-1133">Transmembrane helix</keyword>
<reference evidence="3" key="1">
    <citation type="journal article" date="2007" name="Nature">
        <title>The grapevine genome sequence suggests ancestral hexaploidization in major angiosperm phyla.</title>
        <authorList>
            <consortium name="The French-Italian Public Consortium for Grapevine Genome Characterization."/>
            <person name="Jaillon O."/>
            <person name="Aury J.-M."/>
            <person name="Noel B."/>
            <person name="Policriti A."/>
            <person name="Clepet C."/>
            <person name="Casagrande A."/>
            <person name="Choisne N."/>
            <person name="Aubourg S."/>
            <person name="Vitulo N."/>
            <person name="Jubin C."/>
            <person name="Vezzi A."/>
            <person name="Legeai F."/>
            <person name="Hugueney P."/>
            <person name="Dasilva C."/>
            <person name="Horner D."/>
            <person name="Mica E."/>
            <person name="Jublot D."/>
            <person name="Poulain J."/>
            <person name="Bruyere C."/>
            <person name="Billault A."/>
            <person name="Segurens B."/>
            <person name="Gouyvenoux M."/>
            <person name="Ugarte E."/>
            <person name="Cattonaro F."/>
            <person name="Anthouard V."/>
            <person name="Vico V."/>
            <person name="Del Fabbro C."/>
            <person name="Alaux M."/>
            <person name="Di Gaspero G."/>
            <person name="Dumas V."/>
            <person name="Felice N."/>
            <person name="Paillard S."/>
            <person name="Juman I."/>
            <person name="Moroldo M."/>
            <person name="Scalabrin S."/>
            <person name="Canaguier A."/>
            <person name="Le Clainche I."/>
            <person name="Malacrida G."/>
            <person name="Durand E."/>
            <person name="Pesole G."/>
            <person name="Laucou V."/>
            <person name="Chatelet P."/>
            <person name="Merdinoglu D."/>
            <person name="Delledonne M."/>
            <person name="Pezzotti M."/>
            <person name="Lecharny A."/>
            <person name="Scarpelli C."/>
            <person name="Artiguenave F."/>
            <person name="Pe M.E."/>
            <person name="Valle G."/>
            <person name="Morgante M."/>
            <person name="Caboche M."/>
            <person name="Adam-Blondon A.-F."/>
            <person name="Weissenbach J."/>
            <person name="Quetier F."/>
            <person name="Wincker P."/>
        </authorList>
    </citation>
    <scope>NUCLEOTIDE SEQUENCE [LARGE SCALE GENOMIC DNA]</scope>
    <source>
        <strain evidence="3">cv. Pinot noir / PN40024</strain>
    </source>
</reference>
<dbReference type="InParanoid" id="F6HGH3"/>
<sequence>MGLLESAASINWEHESFPEYGDFVALPVFAFFFFSVRFFLDRFVFQVKPGKVQWTLIGQHLRHLSFWLN</sequence>
<name>F6HGH3_VITVI</name>
<evidence type="ECO:0000313" key="3">
    <source>
        <dbReference type="Proteomes" id="UP000009183"/>
    </source>
</evidence>
<protein>
    <submittedName>
        <fullName evidence="2">Uncharacterized protein</fullName>
    </submittedName>
</protein>
<accession>F6HGH3</accession>
<dbReference type="EMBL" id="FN595754">
    <property type="protein sequence ID" value="CCB51174.1"/>
    <property type="molecule type" value="Genomic_DNA"/>
</dbReference>
<dbReference type="AlphaFoldDB" id="F6HGH3"/>
<dbReference type="Proteomes" id="UP000009183">
    <property type="component" value="Chromosome 1"/>
</dbReference>
<dbReference type="PaxDb" id="29760-VIT_01s0010g01120.t01"/>
<keyword evidence="3" id="KW-1185">Reference proteome</keyword>
<gene>
    <name evidence="2" type="ordered locus">VIT_01s0010g01120</name>
</gene>